<evidence type="ECO:0000313" key="2">
    <source>
        <dbReference type="EMBL" id="OBR81792.1"/>
    </source>
</evidence>
<gene>
    <name evidence="2" type="ORF">I303_07702</name>
</gene>
<protein>
    <submittedName>
        <fullName evidence="2">Uncharacterized protein</fullName>
    </submittedName>
</protein>
<organism evidence="2">
    <name type="scientific">Kwoniella dejecticola CBS 10117</name>
    <dbReference type="NCBI Taxonomy" id="1296121"/>
    <lineage>
        <taxon>Eukaryota</taxon>
        <taxon>Fungi</taxon>
        <taxon>Dikarya</taxon>
        <taxon>Basidiomycota</taxon>
        <taxon>Agaricomycotina</taxon>
        <taxon>Tremellomycetes</taxon>
        <taxon>Tremellales</taxon>
        <taxon>Cryptococcaceae</taxon>
        <taxon>Kwoniella</taxon>
    </lineage>
</organism>
<proteinExistence type="predicted"/>
<feature type="region of interest" description="Disordered" evidence="1">
    <location>
        <begin position="101"/>
        <end position="120"/>
    </location>
</feature>
<sequence length="120" mass="13324">MPCSASTALKFANNASSTLEKVSPSKTPAVNITNFELTRGLTYPLNSDNDAMMGLDPKPRGPLELPAHFKNQKDNTFMCKAHGNASCKSCFNWKKQMTKLHKEGKKEASKKKNEKTTNLY</sequence>
<evidence type="ECO:0000256" key="1">
    <source>
        <dbReference type="SAM" id="MobiDB-lite"/>
    </source>
</evidence>
<dbReference type="VEuPathDB" id="FungiDB:I303_07702"/>
<dbReference type="AlphaFoldDB" id="A0A1A5ZVF8"/>
<dbReference type="OrthoDB" id="2533496at2759"/>
<reference evidence="2" key="1">
    <citation type="submission" date="2013-07" db="EMBL/GenBank/DDBJ databases">
        <title>The Genome Sequence of Cryptococcus dejecticola CBS10117.</title>
        <authorList>
            <consortium name="The Broad Institute Genome Sequencing Platform"/>
            <person name="Cuomo C."/>
            <person name="Litvintseva A."/>
            <person name="Chen Y."/>
            <person name="Heitman J."/>
            <person name="Sun S."/>
            <person name="Springer D."/>
            <person name="Dromer F."/>
            <person name="Young S.K."/>
            <person name="Zeng Q."/>
            <person name="Gargeya S."/>
            <person name="Fitzgerald M."/>
            <person name="Abouelleil A."/>
            <person name="Alvarado L."/>
            <person name="Berlin A.M."/>
            <person name="Chapman S.B."/>
            <person name="Dewar J."/>
            <person name="Goldberg J."/>
            <person name="Griggs A."/>
            <person name="Gujja S."/>
            <person name="Hansen M."/>
            <person name="Howarth C."/>
            <person name="Imamovic A."/>
            <person name="Larimer J."/>
            <person name="McCowan C."/>
            <person name="Murphy C."/>
            <person name="Pearson M."/>
            <person name="Priest M."/>
            <person name="Roberts A."/>
            <person name="Saif S."/>
            <person name="Shea T."/>
            <person name="Sykes S."/>
            <person name="Wortman J."/>
            <person name="Nusbaum C."/>
            <person name="Birren B."/>
        </authorList>
    </citation>
    <scope>NUCLEOTIDE SEQUENCE [LARGE SCALE GENOMIC DNA]</scope>
    <source>
        <strain evidence="2">CBS 10117</strain>
    </source>
</reference>
<name>A0A1A5ZVF8_9TREE</name>
<accession>A0A1A5ZVF8</accession>
<dbReference type="EMBL" id="KI894036">
    <property type="protein sequence ID" value="OBR81792.1"/>
    <property type="molecule type" value="Genomic_DNA"/>
</dbReference>